<reference evidence="1 2" key="1">
    <citation type="submission" date="2018-12" db="EMBL/GenBank/DDBJ databases">
        <authorList>
            <consortium name="Pathogen Informatics"/>
        </authorList>
    </citation>
    <scope>NUCLEOTIDE SEQUENCE [LARGE SCALE GENOMIC DNA]</scope>
    <source>
        <strain evidence="1 2">NCTC13098</strain>
    </source>
</reference>
<keyword evidence="1" id="KW-0067">ATP-binding</keyword>
<dbReference type="EMBL" id="LR131271">
    <property type="protein sequence ID" value="VDR29144.1"/>
    <property type="molecule type" value="Genomic_DNA"/>
</dbReference>
<evidence type="ECO:0000313" key="1">
    <source>
        <dbReference type="EMBL" id="VDR29144.1"/>
    </source>
</evidence>
<evidence type="ECO:0000313" key="2">
    <source>
        <dbReference type="Proteomes" id="UP000274346"/>
    </source>
</evidence>
<dbReference type="AlphaFoldDB" id="A0A3P8J4D9"/>
<gene>
    <name evidence="1" type="ORF">NCTC13098_05548</name>
</gene>
<sequence>MSLLSVSHMSKRFGGLTAVDNVSLAINEGEIYGLIGPTGRVKPPALT</sequence>
<proteinExistence type="predicted"/>
<organism evidence="1 2">
    <name type="scientific">Raoultella terrigena</name>
    <name type="common">Klebsiella terrigena</name>
    <dbReference type="NCBI Taxonomy" id="577"/>
    <lineage>
        <taxon>Bacteria</taxon>
        <taxon>Pseudomonadati</taxon>
        <taxon>Pseudomonadota</taxon>
        <taxon>Gammaproteobacteria</taxon>
        <taxon>Enterobacterales</taxon>
        <taxon>Enterobacteriaceae</taxon>
        <taxon>Klebsiella/Raoultella group</taxon>
        <taxon>Raoultella</taxon>
    </lineage>
</organism>
<dbReference type="KEGG" id="rtg:NCTC13098_05548"/>
<dbReference type="SUPFAM" id="SSF52540">
    <property type="entry name" value="P-loop containing nucleoside triphosphate hydrolases"/>
    <property type="match status" value="1"/>
</dbReference>
<dbReference type="InterPro" id="IPR027417">
    <property type="entry name" value="P-loop_NTPase"/>
</dbReference>
<dbReference type="Proteomes" id="UP000274346">
    <property type="component" value="Chromosome"/>
</dbReference>
<keyword evidence="1" id="KW-0547">Nucleotide-binding</keyword>
<name>A0A3P8J4D9_RAOTE</name>
<dbReference type="GO" id="GO:0005524">
    <property type="term" value="F:ATP binding"/>
    <property type="evidence" value="ECO:0007669"/>
    <property type="project" value="UniProtKB-KW"/>
</dbReference>
<accession>A0A3P8J4D9</accession>
<dbReference type="Gene3D" id="3.40.50.300">
    <property type="entry name" value="P-loop containing nucleotide triphosphate hydrolases"/>
    <property type="match status" value="1"/>
</dbReference>
<protein>
    <submittedName>
        <fullName evidence="1">Leucine/isoleucine/valine transporter ATP-binding subunit</fullName>
    </submittedName>
</protein>